<evidence type="ECO:0000313" key="3">
    <source>
        <dbReference type="EMBL" id="CAX41625.1"/>
    </source>
</evidence>
<dbReference type="OrthoDB" id="10422935at2759"/>
<dbReference type="GeneID" id="8048365"/>
<sequence length="199" mass="23232">MSNNHLQPPNNSHEDSSQITTISDISCSKISTLADLEPFCIGTGTTPRVHLQCRYYRFPNEDSFETWLDDRKQVVHWICRQKKPHKNSAFLEYREYECNFAGRYTQTSANHINTTNDLQQQNGDGTNETTPAPIKKRKRKPTIKINCPAKIQMKITPKDPDGIYVTWIYKHNHDVGTEEYFNSSREKKNAKRKSKKRKR</sequence>
<dbReference type="RefSeq" id="XP_002420546.1">
    <property type="nucleotide sequence ID" value="XM_002420501.1"/>
</dbReference>
<reference evidence="3 4" key="1">
    <citation type="journal article" date="2009" name="Genome Res.">
        <title>Comparative genomics of the fungal pathogens Candida dubliniensis and Candida albicans.</title>
        <authorList>
            <person name="Jackson A.P."/>
            <person name="Gamble J.A."/>
            <person name="Yeomans T."/>
            <person name="Moran G.P."/>
            <person name="Saunders D."/>
            <person name="Harris D."/>
            <person name="Aslett M."/>
            <person name="Barrell J.F."/>
            <person name="Butler G."/>
            <person name="Citiulo F."/>
            <person name="Coleman D.C."/>
            <person name="de Groot P.W.J."/>
            <person name="Goodwin T.J."/>
            <person name="Quail M.A."/>
            <person name="McQuillan J."/>
            <person name="Munro C.A."/>
            <person name="Pain A."/>
            <person name="Poulter R.T."/>
            <person name="Rajandream M.A."/>
            <person name="Renauld H."/>
            <person name="Spiering M.J."/>
            <person name="Tivey A."/>
            <person name="Gow N.A.R."/>
            <person name="Barrell B."/>
            <person name="Sullivan D.J."/>
            <person name="Berriman M."/>
        </authorList>
    </citation>
    <scope>NUCLEOTIDE SEQUENCE [LARGE SCALE GENOMIC DNA]</scope>
    <source>
        <strain evidence="4">CD36 / ATCC MYA-646 / CBS 7987 / NCPF 3949 / NRRL Y-17841</strain>
    </source>
</reference>
<feature type="region of interest" description="Disordered" evidence="1">
    <location>
        <begin position="179"/>
        <end position="199"/>
    </location>
</feature>
<dbReference type="AlphaFoldDB" id="B9WHI3"/>
<protein>
    <submittedName>
        <fullName evidence="3">Uncharacterized protein</fullName>
    </submittedName>
</protein>
<evidence type="ECO:0000313" key="2">
    <source>
        <dbReference type="CGD" id="CAL0000171757"/>
    </source>
</evidence>
<feature type="compositionally biased region" description="Basic residues" evidence="1">
    <location>
        <begin position="188"/>
        <end position="199"/>
    </location>
</feature>
<keyword evidence="4" id="KW-1185">Reference proteome</keyword>
<dbReference type="EMBL" id="FM992692">
    <property type="protein sequence ID" value="CAX41625.1"/>
    <property type="molecule type" value="Genomic_DNA"/>
</dbReference>
<feature type="compositionally biased region" description="Polar residues" evidence="1">
    <location>
        <begin position="115"/>
        <end position="128"/>
    </location>
</feature>
<evidence type="ECO:0000256" key="1">
    <source>
        <dbReference type="SAM" id="MobiDB-lite"/>
    </source>
</evidence>
<dbReference type="HOGENOM" id="CLU_1372021_0_0_1"/>
<dbReference type="KEGG" id="cdu:CD36_52410"/>
<gene>
    <name evidence="2" type="ordered locus">Cd36_52410</name>
    <name evidence="3" type="ORF">CD36_52410</name>
</gene>
<organism evidence="3 4">
    <name type="scientific">Candida dubliniensis (strain CD36 / ATCC MYA-646 / CBS 7987 / NCPF 3949 / NRRL Y-17841)</name>
    <name type="common">Yeast</name>
    <dbReference type="NCBI Taxonomy" id="573826"/>
    <lineage>
        <taxon>Eukaryota</taxon>
        <taxon>Fungi</taxon>
        <taxon>Dikarya</taxon>
        <taxon>Ascomycota</taxon>
        <taxon>Saccharomycotina</taxon>
        <taxon>Pichiomycetes</taxon>
        <taxon>Debaryomycetaceae</taxon>
        <taxon>Candida/Lodderomyces clade</taxon>
        <taxon>Candida</taxon>
    </lineage>
</organism>
<dbReference type="VEuPathDB" id="FungiDB:CD36_52410"/>
<name>B9WHI3_CANDC</name>
<feature type="region of interest" description="Disordered" evidence="1">
    <location>
        <begin position="115"/>
        <end position="141"/>
    </location>
</feature>
<dbReference type="CGD" id="CAL0000171757">
    <property type="gene designation" value="Cd36_52410"/>
</dbReference>
<accession>B9WHI3</accession>
<dbReference type="Proteomes" id="UP000002605">
    <property type="component" value="Chromosome 5"/>
</dbReference>
<evidence type="ECO:0000313" key="4">
    <source>
        <dbReference type="Proteomes" id="UP000002605"/>
    </source>
</evidence>
<proteinExistence type="predicted"/>